<evidence type="ECO:0000313" key="4">
    <source>
        <dbReference type="Proteomes" id="UP000283269"/>
    </source>
</evidence>
<dbReference type="OrthoDB" id="3047345at2759"/>
<feature type="compositionally biased region" description="Basic residues" evidence="1">
    <location>
        <begin position="1"/>
        <end position="10"/>
    </location>
</feature>
<dbReference type="AlphaFoldDB" id="A0A409XNE2"/>
<protein>
    <recommendedName>
        <fullName evidence="2">F-box domain-containing protein</fullName>
    </recommendedName>
</protein>
<dbReference type="Proteomes" id="UP000283269">
    <property type="component" value="Unassembled WGS sequence"/>
</dbReference>
<feature type="region of interest" description="Disordered" evidence="1">
    <location>
        <begin position="1"/>
        <end position="50"/>
    </location>
</feature>
<sequence length="655" mass="75139">MPSRPKRKSKPTNASTVDVSPSDAVVQTDGESDLEPPKKRQKKAKGTAAKRKVNVADKARLLPSLNAMPLDIFYEICETLEPLDVLHLSWTSIYIHNTLMDKNATSALWKKSRSLIVGLPECPNDLNEAQYAHLMFGKDCYCCLKKPRDLHTIWAGRFRACSSCVESTYSPDIIGHRDGSLSKLENFLPMIRICPKKQRYTRNYYCIKTYEAWKEEYTAAENKSEWVHEKIKERTIIEEHAQQCSTWARSWAEQLPARSKAKVVERIKALGWGSEFDKIFYEGQKPQNLEKITKACQKELTERNLLRLEPYINQYMGAIQRKRLQSEYSSFIRKVVPVLKDIIDTCTVALPPNALVPTAGDLVYLPIVQDILNDTTQYRSFKPETDLEFLRESFSDIVAQWQHDVEVRLHDLIRSACGQGYEFDPKTILHLATTAFCCTRCNNMHAEGASIWYPRIPIHTHSTTDIDWQLLDKMSNESVIWNYKEFIIFREEDMLSLSKVLTQFGFDPKVTTAGQMDAADLIFECVTCNSQNVGRCTMRWRALAAHINKAHNESGTSTFKLQLLEGTEAEYVKNRLDETTGRMRAEPYRYERPDSKICVHCKKTGNVVSIATHVRGVHGIARPTEADMVLSLDADSTHFHRLWPPREEQDDEILT</sequence>
<dbReference type="EMBL" id="NHYD01001075">
    <property type="protein sequence ID" value="PPQ92206.1"/>
    <property type="molecule type" value="Genomic_DNA"/>
</dbReference>
<accession>A0A409XNE2</accession>
<dbReference type="InterPro" id="IPR001810">
    <property type="entry name" value="F-box_dom"/>
</dbReference>
<dbReference type="STRING" id="93625.A0A409XNE2"/>
<feature type="compositionally biased region" description="Basic residues" evidence="1">
    <location>
        <begin position="39"/>
        <end position="50"/>
    </location>
</feature>
<comment type="caution">
    <text evidence="3">The sequence shown here is derived from an EMBL/GenBank/DDBJ whole genome shotgun (WGS) entry which is preliminary data.</text>
</comment>
<evidence type="ECO:0000259" key="2">
    <source>
        <dbReference type="PROSITE" id="PS50181"/>
    </source>
</evidence>
<gene>
    <name evidence="3" type="ORF">CVT25_008980</name>
</gene>
<dbReference type="PROSITE" id="PS50181">
    <property type="entry name" value="FBOX"/>
    <property type="match status" value="1"/>
</dbReference>
<proteinExistence type="predicted"/>
<feature type="domain" description="F-box" evidence="2">
    <location>
        <begin position="62"/>
        <end position="112"/>
    </location>
</feature>
<evidence type="ECO:0000313" key="3">
    <source>
        <dbReference type="EMBL" id="PPQ92206.1"/>
    </source>
</evidence>
<evidence type="ECO:0000256" key="1">
    <source>
        <dbReference type="SAM" id="MobiDB-lite"/>
    </source>
</evidence>
<name>A0A409XNE2_PSICY</name>
<keyword evidence="4" id="KW-1185">Reference proteome</keyword>
<organism evidence="3 4">
    <name type="scientific">Psilocybe cyanescens</name>
    <dbReference type="NCBI Taxonomy" id="93625"/>
    <lineage>
        <taxon>Eukaryota</taxon>
        <taxon>Fungi</taxon>
        <taxon>Dikarya</taxon>
        <taxon>Basidiomycota</taxon>
        <taxon>Agaricomycotina</taxon>
        <taxon>Agaricomycetes</taxon>
        <taxon>Agaricomycetidae</taxon>
        <taxon>Agaricales</taxon>
        <taxon>Agaricineae</taxon>
        <taxon>Strophariaceae</taxon>
        <taxon>Psilocybe</taxon>
    </lineage>
</organism>
<reference evidence="3 4" key="1">
    <citation type="journal article" date="2018" name="Evol. Lett.">
        <title>Horizontal gene cluster transfer increased hallucinogenic mushroom diversity.</title>
        <authorList>
            <person name="Reynolds H.T."/>
            <person name="Vijayakumar V."/>
            <person name="Gluck-Thaler E."/>
            <person name="Korotkin H.B."/>
            <person name="Matheny P.B."/>
            <person name="Slot J.C."/>
        </authorList>
    </citation>
    <scope>NUCLEOTIDE SEQUENCE [LARGE SCALE GENOMIC DNA]</scope>
    <source>
        <strain evidence="3 4">2631</strain>
    </source>
</reference>
<dbReference type="InParanoid" id="A0A409XNE2"/>